<feature type="compositionally biased region" description="Basic and acidic residues" evidence="1">
    <location>
        <begin position="215"/>
        <end position="224"/>
    </location>
</feature>
<keyword evidence="4" id="KW-1185">Reference proteome</keyword>
<evidence type="ECO:0000313" key="4">
    <source>
        <dbReference type="Proteomes" id="UP000593765"/>
    </source>
</evidence>
<sequence length="264" mass="29118">MYPKPHSVRPLSRGVRAFTLVELLVVIGIIALLISILLPSLARAREQGNQVKCLSNLRQLGMGMIMYTNQNKGYFPFGSRYPADLVFNEDWIWYQEAPVAGIAPAPGRPVADVKQSAIVPYIGGFTAEVFRCPSDDYAAHVTAAPSGKYLYSYAMNGNFEGRSKVKITQIRNAPDKIILAEEDENSINDGLWAPGGGDITQTATARDLLGIRHDSRKQIPDPRDQQISTHPNGDRRGNAAFCDGHAEFISRRVAHDKKALLRAE</sequence>
<proteinExistence type="predicted"/>
<dbReference type="Gene3D" id="3.30.700.10">
    <property type="entry name" value="Glycoprotein, Type 4 Pilin"/>
    <property type="match status" value="1"/>
</dbReference>
<evidence type="ECO:0000256" key="2">
    <source>
        <dbReference type="SAM" id="Phobius"/>
    </source>
</evidence>
<dbReference type="RefSeq" id="WP_206295648.1">
    <property type="nucleotide sequence ID" value="NZ_CP063458.1"/>
</dbReference>
<evidence type="ECO:0000313" key="3">
    <source>
        <dbReference type="EMBL" id="QOV87724.1"/>
    </source>
</evidence>
<keyword evidence="2" id="KW-0472">Membrane</keyword>
<reference evidence="3 4" key="1">
    <citation type="submission" date="2020-10" db="EMBL/GenBank/DDBJ databases">
        <title>Wide distribution of Phycisphaera-like planctomycetes from WD2101 soil group in peatlands and genome analysis of the first cultivated representative.</title>
        <authorList>
            <person name="Dedysh S.N."/>
            <person name="Beletsky A.V."/>
            <person name="Ivanova A."/>
            <person name="Kulichevskaya I.S."/>
            <person name="Suzina N.E."/>
            <person name="Philippov D.A."/>
            <person name="Rakitin A.L."/>
            <person name="Mardanov A.V."/>
            <person name="Ravin N.V."/>
        </authorList>
    </citation>
    <scope>NUCLEOTIDE SEQUENCE [LARGE SCALE GENOMIC DNA]</scope>
    <source>
        <strain evidence="3 4">M1803</strain>
    </source>
</reference>
<dbReference type="InterPro" id="IPR045584">
    <property type="entry name" value="Pilin-like"/>
</dbReference>
<dbReference type="SUPFAM" id="SSF54523">
    <property type="entry name" value="Pili subunits"/>
    <property type="match status" value="1"/>
</dbReference>
<dbReference type="PANTHER" id="PTHR30093:SF2">
    <property type="entry name" value="TYPE II SECRETION SYSTEM PROTEIN H"/>
    <property type="match status" value="1"/>
</dbReference>
<organism evidence="3 4">
    <name type="scientific">Humisphaera borealis</name>
    <dbReference type="NCBI Taxonomy" id="2807512"/>
    <lineage>
        <taxon>Bacteria</taxon>
        <taxon>Pseudomonadati</taxon>
        <taxon>Planctomycetota</taxon>
        <taxon>Phycisphaerae</taxon>
        <taxon>Tepidisphaerales</taxon>
        <taxon>Tepidisphaeraceae</taxon>
        <taxon>Humisphaera</taxon>
    </lineage>
</organism>
<keyword evidence="2" id="KW-1133">Transmembrane helix</keyword>
<protein>
    <submittedName>
        <fullName evidence="3">Prepilin-type N-terminal cleavage/methylation domain-containing protein</fullName>
    </submittedName>
</protein>
<dbReference type="NCBIfam" id="TIGR02532">
    <property type="entry name" value="IV_pilin_GFxxxE"/>
    <property type="match status" value="1"/>
</dbReference>
<name>A0A7M2WR55_9BACT</name>
<feature type="transmembrane region" description="Helical" evidence="2">
    <location>
        <begin position="20"/>
        <end position="42"/>
    </location>
</feature>
<keyword evidence="2" id="KW-0812">Transmembrane</keyword>
<dbReference type="KEGG" id="hbs:IPV69_15680"/>
<evidence type="ECO:0000256" key="1">
    <source>
        <dbReference type="SAM" id="MobiDB-lite"/>
    </source>
</evidence>
<feature type="region of interest" description="Disordered" evidence="1">
    <location>
        <begin position="215"/>
        <end position="238"/>
    </location>
</feature>
<dbReference type="EMBL" id="CP063458">
    <property type="protein sequence ID" value="QOV87724.1"/>
    <property type="molecule type" value="Genomic_DNA"/>
</dbReference>
<gene>
    <name evidence="3" type="ORF">IPV69_15680</name>
</gene>
<dbReference type="PANTHER" id="PTHR30093">
    <property type="entry name" value="GENERAL SECRETION PATHWAY PROTEIN G"/>
    <property type="match status" value="1"/>
</dbReference>
<accession>A0A7M2WR55</accession>
<dbReference type="InterPro" id="IPR012902">
    <property type="entry name" value="N_methyl_site"/>
</dbReference>
<dbReference type="Pfam" id="PF07963">
    <property type="entry name" value="N_methyl"/>
    <property type="match status" value="1"/>
</dbReference>
<dbReference type="Proteomes" id="UP000593765">
    <property type="component" value="Chromosome"/>
</dbReference>
<dbReference type="AlphaFoldDB" id="A0A7M2WR55"/>